<gene>
    <name evidence="3" type="ORF">JRO89_XS09G0234700</name>
</gene>
<comment type="caution">
    <text evidence="3">The sequence shown here is derived from an EMBL/GenBank/DDBJ whole genome shotgun (WGS) entry which is preliminary data.</text>
</comment>
<name>A0ABQ8HMN5_9ROSI</name>
<dbReference type="Proteomes" id="UP000827721">
    <property type="component" value="Unassembled WGS sequence"/>
</dbReference>
<dbReference type="Gene3D" id="3.80.10.10">
    <property type="entry name" value="Ribonuclease Inhibitor"/>
    <property type="match status" value="1"/>
</dbReference>
<organism evidence="3 4">
    <name type="scientific">Xanthoceras sorbifolium</name>
    <dbReference type="NCBI Taxonomy" id="99658"/>
    <lineage>
        <taxon>Eukaryota</taxon>
        <taxon>Viridiplantae</taxon>
        <taxon>Streptophyta</taxon>
        <taxon>Embryophyta</taxon>
        <taxon>Tracheophyta</taxon>
        <taxon>Spermatophyta</taxon>
        <taxon>Magnoliopsida</taxon>
        <taxon>eudicotyledons</taxon>
        <taxon>Gunneridae</taxon>
        <taxon>Pentapetalae</taxon>
        <taxon>rosids</taxon>
        <taxon>malvids</taxon>
        <taxon>Sapindales</taxon>
        <taxon>Sapindaceae</taxon>
        <taxon>Xanthoceroideae</taxon>
        <taxon>Xanthoceras</taxon>
    </lineage>
</organism>
<evidence type="ECO:0000313" key="4">
    <source>
        <dbReference type="Proteomes" id="UP000827721"/>
    </source>
</evidence>
<evidence type="ECO:0000313" key="3">
    <source>
        <dbReference type="EMBL" id="KAH7565615.1"/>
    </source>
</evidence>
<dbReference type="Pfam" id="PF23598">
    <property type="entry name" value="LRR_14"/>
    <property type="match status" value="1"/>
</dbReference>
<feature type="domain" description="Disease resistance R13L4/SHOC-2-like LRR" evidence="2">
    <location>
        <begin position="11"/>
        <end position="201"/>
    </location>
</feature>
<dbReference type="PANTHER" id="PTHR15140:SF37">
    <property type="entry name" value="UBIQUITIN-LIKE DOMAIN-CONTAINING PROTEIN"/>
    <property type="match status" value="1"/>
</dbReference>
<dbReference type="SUPFAM" id="SSF52058">
    <property type="entry name" value="L domain-like"/>
    <property type="match status" value="1"/>
</dbReference>
<dbReference type="InterPro" id="IPR055414">
    <property type="entry name" value="LRR_R13L4/SHOC2-like"/>
</dbReference>
<keyword evidence="1" id="KW-0677">Repeat</keyword>
<dbReference type="PANTHER" id="PTHR15140">
    <property type="entry name" value="TUBULIN-SPECIFIC CHAPERONE E"/>
    <property type="match status" value="1"/>
</dbReference>
<evidence type="ECO:0000259" key="2">
    <source>
        <dbReference type="Pfam" id="PF23598"/>
    </source>
</evidence>
<evidence type="ECO:0000256" key="1">
    <source>
        <dbReference type="ARBA" id="ARBA00022737"/>
    </source>
</evidence>
<accession>A0ABQ8HMN5</accession>
<reference evidence="3 4" key="1">
    <citation type="submission" date="2021-02" db="EMBL/GenBank/DDBJ databases">
        <title>Plant Genome Project.</title>
        <authorList>
            <person name="Zhang R.-G."/>
        </authorList>
    </citation>
    <scope>NUCLEOTIDE SEQUENCE [LARGE SCALE GENOMIC DNA]</scope>
    <source>
        <tissue evidence="3">Leaves</tissue>
    </source>
</reference>
<keyword evidence="4" id="KW-1185">Reference proteome</keyword>
<dbReference type="InterPro" id="IPR032675">
    <property type="entry name" value="LRR_dom_sf"/>
</dbReference>
<dbReference type="EMBL" id="JAFEMO010000009">
    <property type="protein sequence ID" value="KAH7565615.1"/>
    <property type="molecule type" value="Genomic_DNA"/>
</dbReference>
<sequence length="221" mass="25206">MKHGTYNPGWLQYLTRLKKLKVTAINSQKNVAEWVSKLTNLQSLKFRSMSDQEVPDGYNRKTSYIKLGTLAEHRKLQDLYLPGKFPKGAIDIHFLPPNLTNLTLSLSRRGKDPMPVLGQLPHLNILRLFGDSYVGTQMTCLSGAFPKLRLLKLWKLPNIQEWTVEDAAMPCLRELEIRDCKNLIKPPQGLQNVTTLREMVLTNMEQSFREAVEGILKSSST</sequence>
<proteinExistence type="predicted"/>
<protein>
    <recommendedName>
        <fullName evidence="2">Disease resistance R13L4/SHOC-2-like LRR domain-containing protein</fullName>
    </recommendedName>
</protein>